<feature type="chain" id="PRO_5047521589" description="Carbohydrate-binding module family 19 domain-containing protein" evidence="2">
    <location>
        <begin position="24"/>
        <end position="903"/>
    </location>
</feature>
<comment type="caution">
    <text evidence="3">The sequence shown here is derived from an EMBL/GenBank/DDBJ whole genome shotgun (WGS) entry which is preliminary data.</text>
</comment>
<feature type="signal peptide" evidence="2">
    <location>
        <begin position="1"/>
        <end position="23"/>
    </location>
</feature>
<feature type="compositionally biased region" description="Low complexity" evidence="1">
    <location>
        <begin position="662"/>
        <end position="686"/>
    </location>
</feature>
<feature type="region of interest" description="Disordered" evidence="1">
    <location>
        <begin position="137"/>
        <end position="213"/>
    </location>
</feature>
<gene>
    <name evidence="3" type="ORF">QQX98_009539</name>
</gene>
<feature type="compositionally biased region" description="Low complexity" evidence="1">
    <location>
        <begin position="245"/>
        <end position="257"/>
    </location>
</feature>
<dbReference type="EMBL" id="JAZAVJ010000192">
    <property type="protein sequence ID" value="KAK7408281.1"/>
    <property type="molecule type" value="Genomic_DNA"/>
</dbReference>
<feature type="compositionally biased region" description="Low complexity" evidence="1">
    <location>
        <begin position="203"/>
        <end position="213"/>
    </location>
</feature>
<feature type="compositionally biased region" description="Polar residues" evidence="1">
    <location>
        <begin position="115"/>
        <end position="125"/>
    </location>
</feature>
<feature type="region of interest" description="Disordered" evidence="1">
    <location>
        <begin position="235"/>
        <end position="259"/>
    </location>
</feature>
<evidence type="ECO:0008006" key="5">
    <source>
        <dbReference type="Google" id="ProtNLM"/>
    </source>
</evidence>
<keyword evidence="2" id="KW-0732">Signal</keyword>
<accession>A0ABR1GSC6</accession>
<evidence type="ECO:0000313" key="4">
    <source>
        <dbReference type="Proteomes" id="UP001498476"/>
    </source>
</evidence>
<feature type="compositionally biased region" description="Low complexity" evidence="1">
    <location>
        <begin position="159"/>
        <end position="180"/>
    </location>
</feature>
<feature type="compositionally biased region" description="Low complexity" evidence="1">
    <location>
        <begin position="306"/>
        <end position="320"/>
    </location>
</feature>
<feature type="compositionally biased region" description="Polar residues" evidence="1">
    <location>
        <begin position="181"/>
        <end position="202"/>
    </location>
</feature>
<feature type="region of interest" description="Disordered" evidence="1">
    <location>
        <begin position="367"/>
        <end position="389"/>
    </location>
</feature>
<reference evidence="3 4" key="1">
    <citation type="journal article" date="2025" name="Microbiol. Resour. Announc.">
        <title>Draft genome sequences for Neonectria magnoliae and Neonectria punicea, canker pathogens of Liriodendron tulipifera and Acer saccharum in West Virginia.</title>
        <authorList>
            <person name="Petronek H.M."/>
            <person name="Kasson M.T."/>
            <person name="Metheny A.M."/>
            <person name="Stauder C.M."/>
            <person name="Lovett B."/>
            <person name="Lynch S.C."/>
            <person name="Garnas J.R."/>
            <person name="Kasson L.R."/>
            <person name="Stajich J.E."/>
        </authorList>
    </citation>
    <scope>NUCLEOTIDE SEQUENCE [LARGE SCALE GENOMIC DNA]</scope>
    <source>
        <strain evidence="3 4">NRRL 64653</strain>
    </source>
</reference>
<feature type="region of interest" description="Disordered" evidence="1">
    <location>
        <begin position="647"/>
        <end position="686"/>
    </location>
</feature>
<feature type="region of interest" description="Disordered" evidence="1">
    <location>
        <begin position="700"/>
        <end position="764"/>
    </location>
</feature>
<feature type="compositionally biased region" description="Low complexity" evidence="1">
    <location>
        <begin position="739"/>
        <end position="764"/>
    </location>
</feature>
<feature type="region of interest" description="Disordered" evidence="1">
    <location>
        <begin position="306"/>
        <end position="341"/>
    </location>
</feature>
<feature type="compositionally biased region" description="Polar residues" evidence="1">
    <location>
        <begin position="785"/>
        <end position="800"/>
    </location>
</feature>
<feature type="compositionally biased region" description="Low complexity" evidence="1">
    <location>
        <begin position="501"/>
        <end position="532"/>
    </location>
</feature>
<feature type="compositionally biased region" description="Polar residues" evidence="1">
    <location>
        <begin position="702"/>
        <end position="738"/>
    </location>
</feature>
<feature type="region of interest" description="Disordered" evidence="1">
    <location>
        <begin position="489"/>
        <end position="532"/>
    </location>
</feature>
<evidence type="ECO:0000256" key="2">
    <source>
        <dbReference type="SAM" id="SignalP"/>
    </source>
</evidence>
<evidence type="ECO:0000313" key="3">
    <source>
        <dbReference type="EMBL" id="KAK7408281.1"/>
    </source>
</evidence>
<dbReference type="Proteomes" id="UP001498476">
    <property type="component" value="Unassembled WGS sequence"/>
</dbReference>
<name>A0ABR1GSC6_9HYPO</name>
<feature type="region of interest" description="Disordered" evidence="1">
    <location>
        <begin position="37"/>
        <end position="72"/>
    </location>
</feature>
<organism evidence="3 4">
    <name type="scientific">Neonectria punicea</name>
    <dbReference type="NCBI Taxonomy" id="979145"/>
    <lineage>
        <taxon>Eukaryota</taxon>
        <taxon>Fungi</taxon>
        <taxon>Dikarya</taxon>
        <taxon>Ascomycota</taxon>
        <taxon>Pezizomycotina</taxon>
        <taxon>Sordariomycetes</taxon>
        <taxon>Hypocreomycetidae</taxon>
        <taxon>Hypocreales</taxon>
        <taxon>Nectriaceae</taxon>
        <taxon>Neonectria</taxon>
    </lineage>
</organism>
<feature type="compositionally biased region" description="Polar residues" evidence="1">
    <location>
        <begin position="137"/>
        <end position="158"/>
    </location>
</feature>
<keyword evidence="4" id="KW-1185">Reference proteome</keyword>
<evidence type="ECO:0000256" key="1">
    <source>
        <dbReference type="SAM" id="MobiDB-lite"/>
    </source>
</evidence>
<feature type="region of interest" description="Disordered" evidence="1">
    <location>
        <begin position="105"/>
        <end position="125"/>
    </location>
</feature>
<protein>
    <recommendedName>
        <fullName evidence="5">Carbohydrate-binding module family 19 domain-containing protein</fullName>
    </recommendedName>
</protein>
<feature type="region of interest" description="Disordered" evidence="1">
    <location>
        <begin position="778"/>
        <end position="829"/>
    </location>
</feature>
<feature type="compositionally biased region" description="Polar residues" evidence="1">
    <location>
        <begin position="650"/>
        <end position="660"/>
    </location>
</feature>
<proteinExistence type="predicted"/>
<feature type="compositionally biased region" description="Low complexity" evidence="1">
    <location>
        <begin position="806"/>
        <end position="829"/>
    </location>
</feature>
<sequence length="903" mass="91721">MRFDRRRTAIALHILLTAQFTQAGPLRWTRRIYPRDVTTTPAGNDYTASLAPTAAHDSSDGESGGPETTPRPIFETLTSSIAFPESAMSQSSSAGIPVEVVPIDDTTSEAESKPTEATTSEADSIVSTNLAVTPTLTTSIVPEQPSDSTSPVEETTTPAKETSTVAEETSTAAEKTSTEVQETSTAVQETSTTVQGTSTSADETSTAVEGTTTAVEETSKPIFTQETSGAILTTSIVPKQPGNGTTPSEPAATPTSAVVTSEVTSIPQATSILTSSIVPKDPTTVVSSSQIETPGLSTSLITASAPADTTAISSTPATASYETVSTPRNMPGTAPGSSIMNTPLTTLTAALPTSETSVTAPGSTIYQETPSEATSATLPGSSTVPDEGLQYSTSATMQSSIDLGDLKPTSTAIEQTTSVVVSTQPATTSLPTTSLPTTLTTSIINAPSSSVVPPPQESSVVETLPETSVAVTSISVTSESVPETTLTVTVADPGKTDPAGSTVVETSSSESVPSEPASSSEAAVPSTTSSPATTVSEIMATGAPDTAVPPASPMPTETATVDADQYAANLAQAKRLNKVYAGLTPESACSASQAACINDQLAQCGDTGTYVLSTCGANRKCYALPMTTNRGVRLGCEDVDKAEKILGETGDNNGQDSTSVIEEPATTSAAEEPVATSAAEEQPNVPVVTVTEIVTVDDGAASQPTSEPANEVSTESVQQPAKSTTISEPSSEQPANDQPTETTSEASAPESSAPVSRETTSVAPVVTTTSVAPVVTTTSVPAAEDSSSALPSGNTLTKSIKQPGDSITSEEASEPTSTSEKASKATTTAKPTTVVLIPIDDTTTGAPGAAATEAAAEDKARTTTQVVDGTPTVSVFMTVTVTEKDHETVTVTEKERVTVVISA</sequence>